<evidence type="ECO:0000313" key="1">
    <source>
        <dbReference type="EMBL" id="RKK68449.1"/>
    </source>
</evidence>
<sequence length="115" mass="11870">MQHAAISTGVPALASRFTCPSTDSSWCPISVQNCSLPLKRGCSSTNSHSSCSVSMLLSDLSCPLFLLFTNFAGRLSVSGTVGGTARNYPSKPVLTTIFATCTANGKTGMAGLTES</sequence>
<dbReference type="Proteomes" id="UP000285084">
    <property type="component" value="Unassembled WGS sequence"/>
</dbReference>
<dbReference type="EMBL" id="MRCX01000187">
    <property type="protein sequence ID" value="RKK68449.1"/>
    <property type="molecule type" value="Genomic_DNA"/>
</dbReference>
<reference evidence="1 2" key="1">
    <citation type="journal article" date="2018" name="Sci. Rep.">
        <title>Characterisation of pathogen-specific regions and novel effector candidates in Fusarium oxysporum f. sp. cepae.</title>
        <authorList>
            <person name="Armitage A.D."/>
            <person name="Taylor A."/>
            <person name="Sobczyk M.K."/>
            <person name="Baxter L."/>
            <person name="Greenfield B.P."/>
            <person name="Bates H.J."/>
            <person name="Wilson F."/>
            <person name="Jackson A.C."/>
            <person name="Ott S."/>
            <person name="Harrison R.J."/>
            <person name="Clarkson J.P."/>
        </authorList>
    </citation>
    <scope>NUCLEOTIDE SEQUENCE [LARGE SCALE GENOMIC DNA]</scope>
    <source>
        <strain evidence="1 2">Fo_A13</strain>
    </source>
</reference>
<comment type="caution">
    <text evidence="1">The sequence shown here is derived from an EMBL/GenBank/DDBJ whole genome shotgun (WGS) entry which is preliminary data.</text>
</comment>
<organism evidence="1 2">
    <name type="scientific">Fusarium oxysporum</name>
    <name type="common">Fusarium vascular wilt</name>
    <dbReference type="NCBI Taxonomy" id="5507"/>
    <lineage>
        <taxon>Eukaryota</taxon>
        <taxon>Fungi</taxon>
        <taxon>Dikarya</taxon>
        <taxon>Ascomycota</taxon>
        <taxon>Pezizomycotina</taxon>
        <taxon>Sordariomycetes</taxon>
        <taxon>Hypocreomycetidae</taxon>
        <taxon>Hypocreales</taxon>
        <taxon>Nectriaceae</taxon>
        <taxon>Fusarium</taxon>
        <taxon>Fusarium oxysporum species complex</taxon>
    </lineage>
</organism>
<proteinExistence type="predicted"/>
<name>A0A420MKB2_FUSOX</name>
<protein>
    <submittedName>
        <fullName evidence="1">Uncharacterized protein</fullName>
    </submittedName>
</protein>
<accession>A0A420MKB2</accession>
<gene>
    <name evidence="1" type="ORF">BFJ69_g13607</name>
</gene>
<evidence type="ECO:0000313" key="2">
    <source>
        <dbReference type="Proteomes" id="UP000285084"/>
    </source>
</evidence>
<dbReference type="AlphaFoldDB" id="A0A420MKB2"/>